<accession>A0ABN8C0R0</accession>
<dbReference type="Pfam" id="PF03372">
    <property type="entry name" value="Exo_endo_phos"/>
    <property type="match status" value="1"/>
</dbReference>
<organism evidence="2 3">
    <name type="scientific">Peronospora farinosa</name>
    <dbReference type="NCBI Taxonomy" id="134698"/>
    <lineage>
        <taxon>Eukaryota</taxon>
        <taxon>Sar</taxon>
        <taxon>Stramenopiles</taxon>
        <taxon>Oomycota</taxon>
        <taxon>Peronosporomycetes</taxon>
        <taxon>Peronosporales</taxon>
        <taxon>Peronosporaceae</taxon>
        <taxon>Peronospora</taxon>
    </lineage>
</organism>
<protein>
    <recommendedName>
        <fullName evidence="1">Endonuclease/exonuclease/phosphatase domain-containing protein</fullName>
    </recommendedName>
</protein>
<name>A0ABN8C0R0_9STRA</name>
<evidence type="ECO:0000313" key="2">
    <source>
        <dbReference type="EMBL" id="CAH0487670.1"/>
    </source>
</evidence>
<evidence type="ECO:0000259" key="1">
    <source>
        <dbReference type="Pfam" id="PF03372"/>
    </source>
</evidence>
<dbReference type="InterPro" id="IPR036691">
    <property type="entry name" value="Endo/exonu/phosph_ase_sf"/>
</dbReference>
<dbReference type="InterPro" id="IPR005135">
    <property type="entry name" value="Endo/exonuclease/phosphatase"/>
</dbReference>
<dbReference type="EMBL" id="CAKLBC010000684">
    <property type="protein sequence ID" value="CAH0487670.1"/>
    <property type="molecule type" value="Genomic_DNA"/>
</dbReference>
<reference evidence="2 3" key="1">
    <citation type="submission" date="2021-11" db="EMBL/GenBank/DDBJ databases">
        <authorList>
            <person name="Islam A."/>
            <person name="Islam S."/>
            <person name="Flora M.S."/>
            <person name="Rahman M."/>
            <person name="Ziaur R.M."/>
            <person name="Epstein J.H."/>
            <person name="Hassan M."/>
            <person name="Klassen M."/>
            <person name="Woodard K."/>
            <person name="Webb A."/>
            <person name="Webby R.J."/>
            <person name="El Zowalaty M.E."/>
        </authorList>
    </citation>
    <scope>NUCLEOTIDE SEQUENCE [LARGE SCALE GENOMIC DNA]</scope>
    <source>
        <strain evidence="2">Pf1</strain>
    </source>
</reference>
<feature type="domain" description="Endonuclease/exonuclease/phosphatase" evidence="1">
    <location>
        <begin position="30"/>
        <end position="156"/>
    </location>
</feature>
<proteinExistence type="predicted"/>
<keyword evidence="3" id="KW-1185">Reference proteome</keyword>
<gene>
    <name evidence="2" type="ORF">PFR001_LOCUS3204</name>
</gene>
<dbReference type="Proteomes" id="UP001157938">
    <property type="component" value="Unassembled WGS sequence"/>
</dbReference>
<sequence length="167" mass="18670">MAQAAQPWPDLLTNPRQIALNVQDNFLLVNIYAPNERAERERFFEGLEGLQQSPTPVILAGDFNCVQHPSVDRLGSRTASRTESHALDALADMCQLVDALDLTPHPDDDLAWEPSTHFTYWAGSAASRIDHFYVSHTWGDRVQWLESILPPTASDHQQVTLHLSSGN</sequence>
<comment type="caution">
    <text evidence="2">The sequence shown here is derived from an EMBL/GenBank/DDBJ whole genome shotgun (WGS) entry which is preliminary data.</text>
</comment>
<evidence type="ECO:0000313" key="3">
    <source>
        <dbReference type="Proteomes" id="UP001157938"/>
    </source>
</evidence>
<dbReference type="SUPFAM" id="SSF56219">
    <property type="entry name" value="DNase I-like"/>
    <property type="match status" value="1"/>
</dbReference>
<dbReference type="Gene3D" id="3.60.10.10">
    <property type="entry name" value="Endonuclease/exonuclease/phosphatase"/>
    <property type="match status" value="1"/>
</dbReference>